<keyword evidence="4 6" id="KW-1133">Transmembrane helix</keyword>
<proteinExistence type="inferred from homology"/>
<dbReference type="PANTHER" id="PTHR13890:SF31">
    <property type="entry name" value="MAGNESIUM TRANSPORTER MRS2-2-RELATED"/>
    <property type="match status" value="1"/>
</dbReference>
<comment type="similarity">
    <text evidence="2 6">Belongs to the CorA metal ion transporter (MIT) (TC 1.A.35.5) family.</text>
</comment>
<dbReference type="Gene3D" id="2.40.128.330">
    <property type="match status" value="1"/>
</dbReference>
<dbReference type="GO" id="GO:0015095">
    <property type="term" value="F:magnesium ion transmembrane transporter activity"/>
    <property type="evidence" value="ECO:0007669"/>
    <property type="project" value="TreeGrafter"/>
</dbReference>
<dbReference type="InterPro" id="IPR039204">
    <property type="entry name" value="MRS2-like"/>
</dbReference>
<evidence type="ECO:0000256" key="1">
    <source>
        <dbReference type="ARBA" id="ARBA00004141"/>
    </source>
</evidence>
<keyword evidence="3 6" id="KW-0812">Transmembrane</keyword>
<name>A0AA41V0I5_PAPNU</name>
<dbReference type="AlphaFoldDB" id="A0AA41V0I5"/>
<evidence type="ECO:0000313" key="7">
    <source>
        <dbReference type="EMBL" id="MCL7027047.1"/>
    </source>
</evidence>
<dbReference type="GO" id="GO:0016020">
    <property type="term" value="C:membrane"/>
    <property type="evidence" value="ECO:0007669"/>
    <property type="project" value="UniProtKB-SubCell"/>
</dbReference>
<gene>
    <name evidence="7" type="ORF">MKW94_029999</name>
</gene>
<dbReference type="PANTHER" id="PTHR13890">
    <property type="entry name" value="RNA SPLICING PROTEIN MRS2, MITOCHONDRIAL"/>
    <property type="match status" value="1"/>
</dbReference>
<organism evidence="7 8">
    <name type="scientific">Papaver nudicaule</name>
    <name type="common">Iceland poppy</name>
    <dbReference type="NCBI Taxonomy" id="74823"/>
    <lineage>
        <taxon>Eukaryota</taxon>
        <taxon>Viridiplantae</taxon>
        <taxon>Streptophyta</taxon>
        <taxon>Embryophyta</taxon>
        <taxon>Tracheophyta</taxon>
        <taxon>Spermatophyta</taxon>
        <taxon>Magnoliopsida</taxon>
        <taxon>Ranunculales</taxon>
        <taxon>Papaveraceae</taxon>
        <taxon>Papaveroideae</taxon>
        <taxon>Papaver</taxon>
    </lineage>
</organism>
<dbReference type="InterPro" id="IPR045863">
    <property type="entry name" value="CorA_TM1_TM2"/>
</dbReference>
<dbReference type="EMBL" id="JAJJMA010063874">
    <property type="protein sequence ID" value="MCL7027047.1"/>
    <property type="molecule type" value="Genomic_DNA"/>
</dbReference>
<feature type="transmembrane region" description="Helical" evidence="6">
    <location>
        <begin position="306"/>
        <end position="329"/>
    </location>
</feature>
<dbReference type="SUPFAM" id="SSF144083">
    <property type="entry name" value="Magnesium transport protein CorA, transmembrane region"/>
    <property type="match status" value="1"/>
</dbReference>
<dbReference type="Pfam" id="PF22099">
    <property type="entry name" value="MRS2-like"/>
    <property type="match status" value="1"/>
</dbReference>
<comment type="subcellular location">
    <subcellularLocation>
        <location evidence="1 6">Membrane</location>
        <topology evidence="1 6">Multi-pass membrane protein</topology>
    </subcellularLocation>
</comment>
<evidence type="ECO:0000313" key="8">
    <source>
        <dbReference type="Proteomes" id="UP001177140"/>
    </source>
</evidence>
<keyword evidence="6" id="KW-0460">Magnesium</keyword>
<sequence>MVGFKTKKELSRIVPMDTLIIKNTAASRSWISLDCTGRATMLDVDIMDRVQIHARDMRILDPLSCYPCAILGRKRAIVLNLEHIKAIITSEEVLLQDPKDDNVIPIVEELKRRLPLAGKEDESPFEFRALEVALEGICNFLDARAKELEISAYPELDKVTCKTSSRRLDRVRKLIKSELIGLTVRIQKVRDELEKLLKDDNNMADLYLSRKLASSSPIRASRDEHDVKELKVLLEPYFMQAERTLSILTTLRENIDVTNENRKNQLKVLKLILECATFCIAMYSVVPGIFGMNIPFTWDHAPYGFMFKWVIILPVVVCAAVFVGIVSYARHKGLGSCE</sequence>
<keyword evidence="6" id="KW-0406">Ion transport</keyword>
<keyword evidence="8" id="KW-1185">Reference proteome</keyword>
<comment type="function">
    <text evidence="6">Magnesium transporter that may mediate the influx of magnesium.</text>
</comment>
<keyword evidence="5 6" id="KW-0472">Membrane</keyword>
<feature type="transmembrane region" description="Helical" evidence="6">
    <location>
        <begin position="271"/>
        <end position="294"/>
    </location>
</feature>
<evidence type="ECO:0000256" key="4">
    <source>
        <dbReference type="ARBA" id="ARBA00022989"/>
    </source>
</evidence>
<keyword evidence="6" id="KW-0813">Transport</keyword>
<comment type="caution">
    <text evidence="7">The sequence shown here is derived from an EMBL/GenBank/DDBJ whole genome shotgun (WGS) entry which is preliminary data.</text>
</comment>
<accession>A0AA41V0I5</accession>
<reference evidence="7" key="1">
    <citation type="submission" date="2022-03" db="EMBL/GenBank/DDBJ databases">
        <title>A functionally conserved STORR gene fusion in Papaver species that diverged 16.8 million years ago.</title>
        <authorList>
            <person name="Catania T."/>
        </authorList>
    </citation>
    <scope>NUCLEOTIDE SEQUENCE</scope>
    <source>
        <strain evidence="7">S-191538</strain>
    </source>
</reference>
<evidence type="ECO:0000256" key="6">
    <source>
        <dbReference type="RuleBase" id="RU366041"/>
    </source>
</evidence>
<evidence type="ECO:0000256" key="5">
    <source>
        <dbReference type="ARBA" id="ARBA00023136"/>
    </source>
</evidence>
<protein>
    <recommendedName>
        <fullName evidence="6">Magnesium transporter</fullName>
    </recommendedName>
</protein>
<evidence type="ECO:0000256" key="3">
    <source>
        <dbReference type="ARBA" id="ARBA00022692"/>
    </source>
</evidence>
<dbReference type="Gene3D" id="1.20.58.340">
    <property type="entry name" value="Magnesium transport protein CorA, transmembrane region"/>
    <property type="match status" value="2"/>
</dbReference>
<evidence type="ECO:0000256" key="2">
    <source>
        <dbReference type="ARBA" id="ARBA00007535"/>
    </source>
</evidence>
<dbReference type="CDD" id="cd12823">
    <property type="entry name" value="Mrs2_Mfm1p-like"/>
    <property type="match status" value="1"/>
</dbReference>
<dbReference type="Proteomes" id="UP001177140">
    <property type="component" value="Unassembled WGS sequence"/>
</dbReference>